<protein>
    <recommendedName>
        <fullName evidence="3">Crinkler (CRN) family protein</fullName>
    </recommendedName>
</protein>
<proteinExistence type="predicted"/>
<accession>A0AAD5UCL5</accession>
<dbReference type="Proteomes" id="UP001210925">
    <property type="component" value="Unassembled WGS sequence"/>
</dbReference>
<dbReference type="EMBL" id="JADGKB010000270">
    <property type="protein sequence ID" value="KAJ3250372.1"/>
    <property type="molecule type" value="Genomic_DNA"/>
</dbReference>
<comment type="caution">
    <text evidence="1">The sequence shown here is derived from an EMBL/GenBank/DDBJ whole genome shotgun (WGS) entry which is preliminary data.</text>
</comment>
<evidence type="ECO:0000313" key="2">
    <source>
        <dbReference type="Proteomes" id="UP001210925"/>
    </source>
</evidence>
<name>A0AAD5UCL5_9FUNG</name>
<dbReference type="AlphaFoldDB" id="A0AAD5UCL5"/>
<sequence>MIPISKSISLSPPRQFVLANGPPLEPDAHLPAENTARTPLIRVVDNSAEVRNLTVPIKRTIIEEQDISTQVKKRRLSISEKLVATSGADFQYLDRADSMKILADSLMKRYTAWKEGKKDRNLHPIPFLADGLGAGKSRFLQELPTSFLNFVRKQVDYTKEFRDVFKSAVCINITFSNGCAYNIAEGKTISIEQSVCLRILFQFAKGYKSFSSFYQDHHTTNLSLATILKELPNDTLCIILGIDEVDKVYEVGLQKMGNHIKDRIPELEPSGLKHSPKDLTKSEGIKEEQLSELFKLVGAQSCDCSTFFVPILAGTIIDPMESVVRKSTHPPLHIPLPLLSLESCLTILGKKDKRLSTLIKKSSHMRQLISDCGGHCRTLEILYDGVLQFDANGKTFWTDVTNYVRITLVKRYDLNNIPLGAAIALSVLHQSVQPDFIYPDKKELKFRDLEEKGIVKIENGKVKIPYFFLSCSIMVQGGRMQYSRFWSELLVGEDMWWQSWEKFNWNYVAFRLSLYAHLNVQTVSLKDFFVGAQMKTPIDILIQIPKSDNIQTLISEYRYPSKKESTFEFGKVVLNAPGAPFDAFVYLDSIKSMPLLLVFQMKCANRDAKTPQVLNNRMIETEFNKAKVSIDKQRFKQKPYFVFVMLANCDSNCTEKDLPENCIVISKPEQLAFYGPSFYHRLST</sequence>
<reference evidence="1" key="1">
    <citation type="submission" date="2020-05" db="EMBL/GenBank/DDBJ databases">
        <title>Phylogenomic resolution of chytrid fungi.</title>
        <authorList>
            <person name="Stajich J.E."/>
            <person name="Amses K."/>
            <person name="Simmons R."/>
            <person name="Seto K."/>
            <person name="Myers J."/>
            <person name="Bonds A."/>
            <person name="Quandt C.A."/>
            <person name="Barry K."/>
            <person name="Liu P."/>
            <person name="Grigoriev I."/>
            <person name="Longcore J.E."/>
            <person name="James T.Y."/>
        </authorList>
    </citation>
    <scope>NUCLEOTIDE SEQUENCE</scope>
    <source>
        <strain evidence="1">PLAUS21</strain>
    </source>
</reference>
<keyword evidence="2" id="KW-1185">Reference proteome</keyword>
<evidence type="ECO:0008006" key="3">
    <source>
        <dbReference type="Google" id="ProtNLM"/>
    </source>
</evidence>
<organism evidence="1 2">
    <name type="scientific">Boothiomyces macroporosus</name>
    <dbReference type="NCBI Taxonomy" id="261099"/>
    <lineage>
        <taxon>Eukaryota</taxon>
        <taxon>Fungi</taxon>
        <taxon>Fungi incertae sedis</taxon>
        <taxon>Chytridiomycota</taxon>
        <taxon>Chytridiomycota incertae sedis</taxon>
        <taxon>Chytridiomycetes</taxon>
        <taxon>Rhizophydiales</taxon>
        <taxon>Terramycetaceae</taxon>
        <taxon>Boothiomyces</taxon>
    </lineage>
</organism>
<evidence type="ECO:0000313" key="1">
    <source>
        <dbReference type="EMBL" id="KAJ3250372.1"/>
    </source>
</evidence>
<gene>
    <name evidence="1" type="ORF">HK103_003625</name>
</gene>